<protein>
    <submittedName>
        <fullName evidence="3">Uncharacterized protein</fullName>
    </submittedName>
</protein>
<dbReference type="PROSITE" id="PS51186">
    <property type="entry name" value="GNAT"/>
    <property type="match status" value="1"/>
</dbReference>
<feature type="domain" description="N-acetyltransferase" evidence="1">
    <location>
        <begin position="1"/>
        <end position="103"/>
    </location>
</feature>
<dbReference type="Pfam" id="PF14542">
    <property type="entry name" value="Acetyltransf_CG"/>
    <property type="match status" value="1"/>
</dbReference>
<evidence type="ECO:0000259" key="1">
    <source>
        <dbReference type="PROSITE" id="PS51186"/>
    </source>
</evidence>
<evidence type="ECO:0000259" key="2">
    <source>
        <dbReference type="PROSITE" id="PS51729"/>
    </source>
</evidence>
<sequence>MPVTAPGRTEEVDVVDEPRQARYGAYVDGALAGFAQYVLRDGRIVFTHTIVEDRFEGRGVGSRLAAGALDDVRARDLRVEARCPFIAGYIERHPEYRDLLGPP</sequence>
<proteinExistence type="predicted"/>
<dbReference type="PANTHER" id="PTHR31435:SF10">
    <property type="entry name" value="BSR4717 PROTEIN"/>
    <property type="match status" value="1"/>
</dbReference>
<dbReference type="InterPro" id="IPR045057">
    <property type="entry name" value="Gcn5-rel_NAT"/>
</dbReference>
<reference evidence="3" key="1">
    <citation type="submission" date="2020-02" db="EMBL/GenBank/DDBJ databases">
        <authorList>
            <person name="Meier V. D."/>
        </authorList>
    </citation>
    <scope>NUCLEOTIDE SEQUENCE</scope>
    <source>
        <strain evidence="3">AVDCRST_MAG20</strain>
    </source>
</reference>
<feature type="domain" description="N-acetyltransferase" evidence="2">
    <location>
        <begin position="15"/>
        <end position="101"/>
    </location>
</feature>
<accession>A0A6J4IGI5</accession>
<dbReference type="AlphaFoldDB" id="A0A6J4IGI5"/>
<dbReference type="InterPro" id="IPR000182">
    <property type="entry name" value="GNAT_dom"/>
</dbReference>
<dbReference type="Gene3D" id="3.40.630.30">
    <property type="match status" value="1"/>
</dbReference>
<evidence type="ECO:0000313" key="3">
    <source>
        <dbReference type="EMBL" id="CAA9249709.1"/>
    </source>
</evidence>
<organism evidence="3">
    <name type="scientific">uncultured Acidimicrobiales bacterium</name>
    <dbReference type="NCBI Taxonomy" id="310071"/>
    <lineage>
        <taxon>Bacteria</taxon>
        <taxon>Bacillati</taxon>
        <taxon>Actinomycetota</taxon>
        <taxon>Acidimicrobiia</taxon>
        <taxon>Acidimicrobiales</taxon>
        <taxon>environmental samples</taxon>
    </lineage>
</organism>
<dbReference type="EMBL" id="CADCSY010000095">
    <property type="protein sequence ID" value="CAA9249709.1"/>
    <property type="molecule type" value="Genomic_DNA"/>
</dbReference>
<dbReference type="GO" id="GO:0016747">
    <property type="term" value="F:acyltransferase activity, transferring groups other than amino-acyl groups"/>
    <property type="evidence" value="ECO:0007669"/>
    <property type="project" value="InterPro"/>
</dbReference>
<gene>
    <name evidence="3" type="ORF">AVDCRST_MAG20-2070</name>
</gene>
<dbReference type="InterPro" id="IPR031165">
    <property type="entry name" value="GNAT_YJDJ"/>
</dbReference>
<dbReference type="PANTHER" id="PTHR31435">
    <property type="entry name" value="PROTEIN NATD1"/>
    <property type="match status" value="1"/>
</dbReference>
<dbReference type="InterPro" id="IPR016181">
    <property type="entry name" value="Acyl_CoA_acyltransferase"/>
</dbReference>
<name>A0A6J4IGI5_9ACTN</name>
<dbReference type="PROSITE" id="PS51729">
    <property type="entry name" value="GNAT_YJDJ"/>
    <property type="match status" value="1"/>
</dbReference>
<dbReference type="SUPFAM" id="SSF55729">
    <property type="entry name" value="Acyl-CoA N-acyltransferases (Nat)"/>
    <property type="match status" value="1"/>
</dbReference>